<evidence type="ECO:0000313" key="3">
    <source>
        <dbReference type="EMBL" id="MCF6136403.1"/>
    </source>
</evidence>
<name>A0ABS9GY32_9BACL</name>
<feature type="signal peptide" evidence="2">
    <location>
        <begin position="1"/>
        <end position="28"/>
    </location>
</feature>
<evidence type="ECO:0008006" key="5">
    <source>
        <dbReference type="Google" id="ProtNLM"/>
    </source>
</evidence>
<comment type="caution">
    <text evidence="3">The sequence shown here is derived from an EMBL/GenBank/DDBJ whole genome shotgun (WGS) entry which is preliminary data.</text>
</comment>
<keyword evidence="1" id="KW-1133">Transmembrane helix</keyword>
<evidence type="ECO:0000256" key="2">
    <source>
        <dbReference type="SAM" id="SignalP"/>
    </source>
</evidence>
<accession>A0ABS9GY32</accession>
<proteinExistence type="predicted"/>
<keyword evidence="4" id="KW-1185">Reference proteome</keyword>
<dbReference type="EMBL" id="JAKIJS010000001">
    <property type="protein sequence ID" value="MCF6136403.1"/>
    <property type="molecule type" value="Genomic_DNA"/>
</dbReference>
<evidence type="ECO:0000256" key="1">
    <source>
        <dbReference type="SAM" id="Phobius"/>
    </source>
</evidence>
<feature type="chain" id="PRO_5046780140" description="Tissue inhibitor of metalloproteinase" evidence="2">
    <location>
        <begin position="29"/>
        <end position="187"/>
    </location>
</feature>
<sequence>MKWTGRIAISLIMLLGVSFLNAPTPAQACSCAVPSSPDEEMKRSDAVFMGTVKDIKDKSFLRYSPKKVVFEVSKSWKGEIKEEITILTGTNSANCGFPFEEGEKYIVYAMKPNMYGGNRHLTATLCSLTSNLNPDKEGLLKPHSNVIPSGDWKVPTQETEQNHTLLYTSIWAAFTAISGLILWKMVK</sequence>
<evidence type="ECO:0000313" key="4">
    <source>
        <dbReference type="Proteomes" id="UP001649381"/>
    </source>
</evidence>
<gene>
    <name evidence="3" type="ORF">L2716_01590</name>
</gene>
<keyword evidence="2" id="KW-0732">Signal</keyword>
<dbReference type="Proteomes" id="UP001649381">
    <property type="component" value="Unassembled WGS sequence"/>
</dbReference>
<dbReference type="InterPro" id="IPR008993">
    <property type="entry name" value="TIMP-like_OB-fold"/>
</dbReference>
<dbReference type="Gene3D" id="2.40.50.120">
    <property type="match status" value="1"/>
</dbReference>
<keyword evidence="1" id="KW-0812">Transmembrane</keyword>
<feature type="transmembrane region" description="Helical" evidence="1">
    <location>
        <begin position="165"/>
        <end position="183"/>
    </location>
</feature>
<dbReference type="RefSeq" id="WP_236331046.1">
    <property type="nucleotide sequence ID" value="NZ_JAKIJS010000001.1"/>
</dbReference>
<dbReference type="SUPFAM" id="SSF50242">
    <property type="entry name" value="TIMP-like"/>
    <property type="match status" value="1"/>
</dbReference>
<protein>
    <recommendedName>
        <fullName evidence="5">Tissue inhibitor of metalloproteinase</fullName>
    </recommendedName>
</protein>
<keyword evidence="1" id="KW-0472">Membrane</keyword>
<reference evidence="3 4" key="1">
    <citation type="submission" date="2022-01" db="EMBL/GenBank/DDBJ databases">
        <title>Alkalihalobacillus sp. EGI L200015, a novel bacterium isolated from a salt lake sediment.</title>
        <authorList>
            <person name="Gao L."/>
            <person name="Fang B.-Z."/>
            <person name="Li W.-J."/>
        </authorList>
    </citation>
    <scope>NUCLEOTIDE SEQUENCE [LARGE SCALE GENOMIC DNA]</scope>
    <source>
        <strain evidence="3 4">KCTC 12718</strain>
    </source>
</reference>
<organism evidence="3 4">
    <name type="scientific">Pseudalkalibacillus berkeleyi</name>
    <dbReference type="NCBI Taxonomy" id="1069813"/>
    <lineage>
        <taxon>Bacteria</taxon>
        <taxon>Bacillati</taxon>
        <taxon>Bacillota</taxon>
        <taxon>Bacilli</taxon>
        <taxon>Bacillales</taxon>
        <taxon>Fictibacillaceae</taxon>
        <taxon>Pseudalkalibacillus</taxon>
    </lineage>
</organism>